<protein>
    <submittedName>
        <fullName evidence="3">Uncharacterized protein isoform X1</fullName>
    </submittedName>
</protein>
<dbReference type="RefSeq" id="XP_033235798.1">
    <property type="nucleotide sequence ID" value="XM_033379907.1"/>
</dbReference>
<evidence type="ECO:0000313" key="2">
    <source>
        <dbReference type="Proteomes" id="UP000001819"/>
    </source>
</evidence>
<dbReference type="InParanoid" id="A0A6I8VXU6"/>
<keyword evidence="2" id="KW-1185">Reference proteome</keyword>
<sequence length="185" mass="19445">MLDEHRPQLAEPSERRGGAKEPPPSNNRWTMLMPVLEYSYNRHIAKIPNCKMRRTTTLRVASMRMGLLFLQLLLVPLLHCQAVDPAASGGAGAIAGGTVAGGGVGAGAGAPGGAAGSNSLNGGPAGGTLSANLTELGSPDATELVRQFVRHQIQRTAGGPSQHWSSANSWRDADVRDWDCISLKK</sequence>
<dbReference type="FunCoup" id="A0A6I8VXU6">
    <property type="interactions" value="3"/>
</dbReference>
<feature type="region of interest" description="Disordered" evidence="1">
    <location>
        <begin position="1"/>
        <end position="28"/>
    </location>
</feature>
<dbReference type="Bgee" id="FBgn0246856">
    <property type="expression patterns" value="Expressed in insect adult head and 1 other cell type or tissue"/>
</dbReference>
<proteinExistence type="predicted"/>
<organism evidence="2 3">
    <name type="scientific">Drosophila pseudoobscura pseudoobscura</name>
    <name type="common">Fruit fly</name>
    <dbReference type="NCBI Taxonomy" id="46245"/>
    <lineage>
        <taxon>Eukaryota</taxon>
        <taxon>Metazoa</taxon>
        <taxon>Ecdysozoa</taxon>
        <taxon>Arthropoda</taxon>
        <taxon>Hexapoda</taxon>
        <taxon>Insecta</taxon>
        <taxon>Pterygota</taxon>
        <taxon>Neoptera</taxon>
        <taxon>Endopterygota</taxon>
        <taxon>Diptera</taxon>
        <taxon>Brachycera</taxon>
        <taxon>Muscomorpha</taxon>
        <taxon>Ephydroidea</taxon>
        <taxon>Drosophilidae</taxon>
        <taxon>Drosophila</taxon>
        <taxon>Sophophora</taxon>
    </lineage>
</organism>
<evidence type="ECO:0000256" key="1">
    <source>
        <dbReference type="SAM" id="MobiDB-lite"/>
    </source>
</evidence>
<name>A0A6I8VXU6_DROPS</name>
<dbReference type="Proteomes" id="UP000001819">
    <property type="component" value="Chromosome 4"/>
</dbReference>
<feature type="compositionally biased region" description="Basic and acidic residues" evidence="1">
    <location>
        <begin position="1"/>
        <end position="19"/>
    </location>
</feature>
<dbReference type="AlphaFoldDB" id="A0A6I8VXU6"/>
<accession>A0A6I8VXU6</accession>
<dbReference type="ExpressionAtlas" id="A0A6I8VXU6">
    <property type="expression patterns" value="baseline"/>
</dbReference>
<gene>
    <name evidence="3" type="primary">LOC6903595</name>
</gene>
<evidence type="ECO:0000313" key="3">
    <source>
        <dbReference type="RefSeq" id="XP_033235798.1"/>
    </source>
</evidence>
<reference evidence="3" key="1">
    <citation type="submission" date="2025-08" db="UniProtKB">
        <authorList>
            <consortium name="RefSeq"/>
        </authorList>
    </citation>
    <scope>IDENTIFICATION</scope>
    <source>
        <strain evidence="3">MV-25-SWS-2005</strain>
        <tissue evidence="3">Whole body</tissue>
    </source>
</reference>